<organism evidence="2 3">
    <name type="scientific">Phytohabitans houttuyneae</name>
    <dbReference type="NCBI Taxonomy" id="1076126"/>
    <lineage>
        <taxon>Bacteria</taxon>
        <taxon>Bacillati</taxon>
        <taxon>Actinomycetota</taxon>
        <taxon>Actinomycetes</taxon>
        <taxon>Micromonosporales</taxon>
        <taxon>Micromonosporaceae</taxon>
    </lineage>
</organism>
<dbReference type="RefSeq" id="WP_218579049.1">
    <property type="nucleotide sequence ID" value="NZ_BLPF01000001.1"/>
</dbReference>
<sequence length="302" mass="34227">MIALGTPPTFYLGTHEPSWLGREEVPGDACLFVSHRRLAERGRLPRARMHWALDSGGFSELQLYGEWRTTAKDYVAAVRRYDEEIGNLGWAAPQDWMCEPIIISGGVANGVRFAGTGLSVEEHQRRTVANFIELTELWGCDWDSPFMPVLQGYHRDDYLRCWDLYAAAGVDLRNFAVVGLGSVCRRQAADEIGEIVRALLALDDELPVHGFGVKLRGLDKYGHLLNTADSMAWSYEARRANPLPECQADPRANHRNCANCIRYALRWRQTVVQLLDADRQRHHEQLSLFDGRGRQRDAPVRP</sequence>
<protein>
    <recommendedName>
        <fullName evidence="1">DeoxyPurine in DNA protein A domain-containing protein</fullName>
    </recommendedName>
</protein>
<reference evidence="2 3" key="2">
    <citation type="submission" date="2020-03" db="EMBL/GenBank/DDBJ databases">
        <authorList>
            <person name="Ichikawa N."/>
            <person name="Kimura A."/>
            <person name="Kitahashi Y."/>
            <person name="Uohara A."/>
        </authorList>
    </citation>
    <scope>NUCLEOTIDE SEQUENCE [LARGE SCALE GENOMIC DNA]</scope>
    <source>
        <strain evidence="2 3">NBRC 108639</strain>
    </source>
</reference>
<gene>
    <name evidence="2" type="ORF">Phou_037400</name>
</gene>
<accession>A0A6V8K7R1</accession>
<evidence type="ECO:0000313" key="2">
    <source>
        <dbReference type="EMBL" id="GFJ79560.1"/>
    </source>
</evidence>
<dbReference type="Pfam" id="PF23859">
    <property type="entry name" value="DpdA"/>
    <property type="match status" value="1"/>
</dbReference>
<feature type="domain" description="DeoxyPurine in DNA protein A" evidence="1">
    <location>
        <begin position="10"/>
        <end position="282"/>
    </location>
</feature>
<dbReference type="InterPro" id="IPR055645">
    <property type="entry name" value="DpdA"/>
</dbReference>
<keyword evidence="3" id="KW-1185">Reference proteome</keyword>
<comment type="caution">
    <text evidence="2">The sequence shown here is derived from an EMBL/GenBank/DDBJ whole genome shotgun (WGS) entry which is preliminary data.</text>
</comment>
<reference evidence="2 3" key="1">
    <citation type="submission" date="2020-03" db="EMBL/GenBank/DDBJ databases">
        <title>Whole genome shotgun sequence of Phytohabitans houttuyneae NBRC 108639.</title>
        <authorList>
            <person name="Komaki H."/>
            <person name="Tamura T."/>
        </authorList>
    </citation>
    <scope>NUCLEOTIDE SEQUENCE [LARGE SCALE GENOMIC DNA]</scope>
    <source>
        <strain evidence="2 3">NBRC 108639</strain>
    </source>
</reference>
<name>A0A6V8K7R1_9ACTN</name>
<dbReference type="EMBL" id="BLPF01000001">
    <property type="protein sequence ID" value="GFJ79560.1"/>
    <property type="molecule type" value="Genomic_DNA"/>
</dbReference>
<dbReference type="AlphaFoldDB" id="A0A6V8K7R1"/>
<evidence type="ECO:0000313" key="3">
    <source>
        <dbReference type="Proteomes" id="UP000482800"/>
    </source>
</evidence>
<evidence type="ECO:0000259" key="1">
    <source>
        <dbReference type="Pfam" id="PF23859"/>
    </source>
</evidence>
<proteinExistence type="predicted"/>
<dbReference type="Proteomes" id="UP000482800">
    <property type="component" value="Unassembled WGS sequence"/>
</dbReference>